<evidence type="ECO:0008006" key="4">
    <source>
        <dbReference type="Google" id="ProtNLM"/>
    </source>
</evidence>
<feature type="region of interest" description="Disordered" evidence="1">
    <location>
        <begin position="48"/>
        <end position="85"/>
    </location>
</feature>
<evidence type="ECO:0000256" key="1">
    <source>
        <dbReference type="SAM" id="MobiDB-lite"/>
    </source>
</evidence>
<dbReference type="Pfam" id="PF07004">
    <property type="entry name" value="SHIPPO-rpt"/>
    <property type="match status" value="2"/>
</dbReference>
<gene>
    <name evidence="2" type="ORF">PGLA1383_LOCUS37336</name>
</gene>
<dbReference type="OrthoDB" id="406368at2759"/>
<feature type="region of interest" description="Disordered" evidence="1">
    <location>
        <begin position="140"/>
        <end position="424"/>
    </location>
</feature>
<organism evidence="2 3">
    <name type="scientific">Polarella glacialis</name>
    <name type="common">Dinoflagellate</name>
    <dbReference type="NCBI Taxonomy" id="89957"/>
    <lineage>
        <taxon>Eukaryota</taxon>
        <taxon>Sar</taxon>
        <taxon>Alveolata</taxon>
        <taxon>Dinophyceae</taxon>
        <taxon>Suessiales</taxon>
        <taxon>Suessiaceae</taxon>
        <taxon>Polarella</taxon>
    </lineage>
</organism>
<dbReference type="InterPro" id="IPR051291">
    <property type="entry name" value="CIMAP"/>
</dbReference>
<feature type="region of interest" description="Disordered" evidence="1">
    <location>
        <begin position="1"/>
        <end position="24"/>
    </location>
</feature>
<keyword evidence="3" id="KW-1185">Reference proteome</keyword>
<accession>A0A813G164</accession>
<reference evidence="2" key="1">
    <citation type="submission" date="2021-02" db="EMBL/GenBank/DDBJ databases">
        <authorList>
            <person name="Dougan E. K."/>
            <person name="Rhodes N."/>
            <person name="Thang M."/>
            <person name="Chan C."/>
        </authorList>
    </citation>
    <scope>NUCLEOTIDE SEQUENCE</scope>
</reference>
<feature type="compositionally biased region" description="Basic and acidic residues" evidence="1">
    <location>
        <begin position="370"/>
        <end position="382"/>
    </location>
</feature>
<evidence type="ECO:0000313" key="2">
    <source>
        <dbReference type="EMBL" id="CAE8619755.1"/>
    </source>
</evidence>
<dbReference type="InterPro" id="IPR010736">
    <property type="entry name" value="SHIPPO-rpt"/>
</dbReference>
<feature type="compositionally biased region" description="Polar residues" evidence="1">
    <location>
        <begin position="305"/>
        <end position="321"/>
    </location>
</feature>
<name>A0A813G164_POLGL</name>
<comment type="caution">
    <text evidence="2">The sequence shown here is derived from an EMBL/GenBank/DDBJ whole genome shotgun (WGS) entry which is preliminary data.</text>
</comment>
<proteinExistence type="predicted"/>
<dbReference type="EMBL" id="CAJNNV010027213">
    <property type="protein sequence ID" value="CAE8619755.1"/>
    <property type="molecule type" value="Genomic_DNA"/>
</dbReference>
<dbReference type="PANTHER" id="PTHR21580">
    <property type="entry name" value="SHIPPO-1-RELATED"/>
    <property type="match status" value="1"/>
</dbReference>
<sequence length="566" mass="60067">MSERFNWQKQNVREKPGDGIGPGQYAIPSAFKEEIRPVYAPFCSTNGLEESPDWMRRKVPDISPDPGTYDPKPPRAYDSGLPKKHVPFTSSASRLEVVNAKGLAPGPGEYNSSSWKPAPVCNSRTMGVPQAASKVLFKSTSAPSIPRDHQCFGYEEAGGGRLVRQGRKDSSSWTSGRPGESVGPGQYDLSAVIVGKNGKINPGPSQKGYPGAEKIETPGPGHYVVQVDRGEKPYYSAFASQSERGSKKAADTPGPGQYYGPRPARPSLREEHAELQYFGSTTERFLEGRGSRSVQPGPGAYGDGSLNSKQKGGGRWSTSGRWQDGGATVHADPGPGTYDPAGTDGKTTGPTGTVSILGSTGSLAFGSMESRSRGGGMDRKEGPGPGAYYSYGGDEAALEINNSTSSRRPAQKRRLPGPSMSMFQSLTPKDVMMKQYEKEGQFGPPPGAYSPGHVHDVGAVLRIPPKNEGFGSGANRSGEDVKSFTAPGPGWYNPADVTGGKVSGTFNRSSVEGGPAFGRPKGLGFESQTKRFASASKVVEMPGPATYKTDPSWIQTTHNVHFGNFG</sequence>
<feature type="compositionally biased region" description="Low complexity" evidence="1">
    <location>
        <begin position="342"/>
        <end position="353"/>
    </location>
</feature>
<evidence type="ECO:0000313" key="3">
    <source>
        <dbReference type="Proteomes" id="UP000654075"/>
    </source>
</evidence>
<feature type="compositionally biased region" description="Polar residues" evidence="1">
    <location>
        <begin position="1"/>
        <end position="10"/>
    </location>
</feature>
<protein>
    <recommendedName>
        <fullName evidence="4">Sperm-tail PG-rich repeat-containing protein 2</fullName>
    </recommendedName>
</protein>
<dbReference type="Proteomes" id="UP000654075">
    <property type="component" value="Unassembled WGS sequence"/>
</dbReference>
<dbReference type="OMA" id="RENRFQT"/>
<dbReference type="AlphaFoldDB" id="A0A813G164"/>